<reference evidence="2" key="1">
    <citation type="submission" date="2022-11" db="UniProtKB">
        <authorList>
            <consortium name="WormBaseParasite"/>
        </authorList>
    </citation>
    <scope>IDENTIFICATION</scope>
</reference>
<dbReference type="Proteomes" id="UP000887576">
    <property type="component" value="Unplaced"/>
</dbReference>
<name>A0AC34RTC5_9BILA</name>
<protein>
    <submittedName>
        <fullName evidence="2">Uncharacterized protein</fullName>
    </submittedName>
</protein>
<proteinExistence type="predicted"/>
<accession>A0AC34RTC5</accession>
<evidence type="ECO:0000313" key="1">
    <source>
        <dbReference type="Proteomes" id="UP000887576"/>
    </source>
</evidence>
<dbReference type="WBParaSite" id="JU765_v2.g974.t1">
    <property type="protein sequence ID" value="JU765_v2.g974.t1"/>
    <property type="gene ID" value="JU765_v2.g974"/>
</dbReference>
<sequence length="100" mass="11298">MITLHKNLITMMIAAVVSFLITGAGIYFGSKIVFANDEVSCNINIFAIYFHGMNFNSGDTCKMVLFFTQLSNTILMMTGPFTVAFFERCTTFNTDYQDFK</sequence>
<organism evidence="1 2">
    <name type="scientific">Panagrolaimus sp. JU765</name>
    <dbReference type="NCBI Taxonomy" id="591449"/>
    <lineage>
        <taxon>Eukaryota</taxon>
        <taxon>Metazoa</taxon>
        <taxon>Ecdysozoa</taxon>
        <taxon>Nematoda</taxon>
        <taxon>Chromadorea</taxon>
        <taxon>Rhabditida</taxon>
        <taxon>Tylenchina</taxon>
        <taxon>Panagrolaimomorpha</taxon>
        <taxon>Panagrolaimoidea</taxon>
        <taxon>Panagrolaimidae</taxon>
        <taxon>Panagrolaimus</taxon>
    </lineage>
</organism>
<evidence type="ECO:0000313" key="2">
    <source>
        <dbReference type="WBParaSite" id="JU765_v2.g974.t1"/>
    </source>
</evidence>